<comment type="caution">
    <text evidence="7">The sequence shown here is derived from an EMBL/GenBank/DDBJ whole genome shotgun (WGS) entry which is preliminary data.</text>
</comment>
<dbReference type="GO" id="GO:0006567">
    <property type="term" value="P:L-threonine catabolic process"/>
    <property type="evidence" value="ECO:0007669"/>
    <property type="project" value="TreeGrafter"/>
</dbReference>
<evidence type="ECO:0000256" key="2">
    <source>
        <dbReference type="ARBA" id="ARBA00006966"/>
    </source>
</evidence>
<feature type="modified residue" description="N6-(pyridoxal phosphate)lysine" evidence="5">
    <location>
        <position position="201"/>
    </location>
</feature>
<dbReference type="InterPro" id="IPR001597">
    <property type="entry name" value="ArAA_b-elim_lyase/Thr_aldolase"/>
</dbReference>
<dbReference type="OrthoDB" id="9774495at2"/>
<dbReference type="FunFam" id="3.40.640.10:FF:000030">
    <property type="entry name" value="Low-specificity L-threonine aldolase"/>
    <property type="match status" value="1"/>
</dbReference>
<reference evidence="7 8" key="1">
    <citation type="submission" date="2019-07" db="EMBL/GenBank/DDBJ databases">
        <title>The draft genome sequence of Aquimarina algiphila M91.</title>
        <authorList>
            <person name="Meng X."/>
        </authorList>
    </citation>
    <scope>NUCLEOTIDE SEQUENCE [LARGE SCALE GENOMIC DNA]</scope>
    <source>
        <strain evidence="7 8">M91</strain>
    </source>
</reference>
<evidence type="ECO:0000256" key="5">
    <source>
        <dbReference type="PIRSR" id="PIRSR017617-1"/>
    </source>
</evidence>
<dbReference type="Pfam" id="PF01212">
    <property type="entry name" value="Beta_elim_lyase"/>
    <property type="match status" value="1"/>
</dbReference>
<organism evidence="7 8">
    <name type="scientific">Aquimarina algiphila</name>
    <dbReference type="NCBI Taxonomy" id="2047982"/>
    <lineage>
        <taxon>Bacteria</taxon>
        <taxon>Pseudomonadati</taxon>
        <taxon>Bacteroidota</taxon>
        <taxon>Flavobacteriia</taxon>
        <taxon>Flavobacteriales</taxon>
        <taxon>Flavobacteriaceae</taxon>
        <taxon>Aquimarina</taxon>
    </lineage>
</organism>
<evidence type="ECO:0000256" key="1">
    <source>
        <dbReference type="ARBA" id="ARBA00001933"/>
    </source>
</evidence>
<evidence type="ECO:0000259" key="6">
    <source>
        <dbReference type="Pfam" id="PF01212"/>
    </source>
</evidence>
<dbReference type="PANTHER" id="PTHR48097">
    <property type="entry name" value="L-THREONINE ALDOLASE-RELATED"/>
    <property type="match status" value="1"/>
</dbReference>
<keyword evidence="4" id="KW-0456">Lyase</keyword>
<dbReference type="GO" id="GO:0005829">
    <property type="term" value="C:cytosol"/>
    <property type="evidence" value="ECO:0007669"/>
    <property type="project" value="TreeGrafter"/>
</dbReference>
<evidence type="ECO:0000256" key="4">
    <source>
        <dbReference type="ARBA" id="ARBA00023239"/>
    </source>
</evidence>
<evidence type="ECO:0000313" key="8">
    <source>
        <dbReference type="Proteomes" id="UP000318833"/>
    </source>
</evidence>
<dbReference type="Gene3D" id="3.40.640.10">
    <property type="entry name" value="Type I PLP-dependent aspartate aminotransferase-like (Major domain)"/>
    <property type="match status" value="1"/>
</dbReference>
<keyword evidence="3" id="KW-0663">Pyridoxal phosphate</keyword>
<dbReference type="SUPFAM" id="SSF53383">
    <property type="entry name" value="PLP-dependent transferases"/>
    <property type="match status" value="1"/>
</dbReference>
<evidence type="ECO:0000313" key="7">
    <source>
        <dbReference type="EMBL" id="TSE09037.1"/>
    </source>
</evidence>
<keyword evidence="8" id="KW-1185">Reference proteome</keyword>
<dbReference type="GO" id="GO:0006545">
    <property type="term" value="P:glycine biosynthetic process"/>
    <property type="evidence" value="ECO:0007669"/>
    <property type="project" value="TreeGrafter"/>
</dbReference>
<dbReference type="InterPro" id="IPR023603">
    <property type="entry name" value="Low_specificity_L-TA-like"/>
</dbReference>
<protein>
    <submittedName>
        <fullName evidence="7">Aminotransferase class I/II-fold pyridoxal phosphate-dependent enzyme</fullName>
    </submittedName>
</protein>
<comment type="cofactor">
    <cofactor evidence="1">
        <name>pyridoxal 5'-phosphate</name>
        <dbReference type="ChEBI" id="CHEBI:597326"/>
    </cofactor>
</comment>
<dbReference type="PANTHER" id="PTHR48097:SF9">
    <property type="entry name" value="L-THREONINE ALDOLASE"/>
    <property type="match status" value="1"/>
</dbReference>
<evidence type="ECO:0000256" key="3">
    <source>
        <dbReference type="ARBA" id="ARBA00022898"/>
    </source>
</evidence>
<sequence length="348" mass="38219">MKIDLRSDTVTKPTPEMLNAMMEAEVGDDVYKEDPTVNALEEKIAHMFGKDMALFFPSGSMANQAAIKLHTQPGEQLIADKYAHVYNYEGGGVSFNSGVSCKLLDGHRGMITAAQVEEAINPPDFYHSPLTSLVCIENTTNKGGGACYDFEDIKKIKQVCDQHNLGYHLDGARLWNALVAKGESAKQYGDIFDTISVCLSKGLGAPIGSVLIGDAAIMEKAIRVRKVLGGGMRQVGYLAAAGLYAVENHIDRLAEDHKRAREIGEVLEKLSIVKQVESIDTNIIIFTIDGKEEDFIAQMALKNIHFYGMGQGKLRFVTHLGYTQQMHEYFLEMLSSVSAQKDKAVHGI</sequence>
<dbReference type="GO" id="GO:0008483">
    <property type="term" value="F:transaminase activity"/>
    <property type="evidence" value="ECO:0007669"/>
    <property type="project" value="UniProtKB-KW"/>
</dbReference>
<dbReference type="InterPro" id="IPR015421">
    <property type="entry name" value="PyrdxlP-dep_Trfase_major"/>
</dbReference>
<dbReference type="Proteomes" id="UP000318833">
    <property type="component" value="Unassembled WGS sequence"/>
</dbReference>
<gene>
    <name evidence="7" type="ORF">FOF46_10175</name>
</gene>
<keyword evidence="7" id="KW-0808">Transferase</keyword>
<name>A0A554VLL0_9FLAO</name>
<dbReference type="InterPro" id="IPR015424">
    <property type="entry name" value="PyrdxlP-dep_Trfase"/>
</dbReference>
<dbReference type="NCBIfam" id="NF041359">
    <property type="entry name" value="GntG_guanitoxin"/>
    <property type="match status" value="1"/>
</dbReference>
<dbReference type="Gene3D" id="3.90.1150.10">
    <property type="entry name" value="Aspartate Aminotransferase, domain 1"/>
    <property type="match status" value="1"/>
</dbReference>
<keyword evidence="7" id="KW-0032">Aminotransferase</keyword>
<dbReference type="CDD" id="cd06502">
    <property type="entry name" value="TA_like"/>
    <property type="match status" value="1"/>
</dbReference>
<feature type="domain" description="Aromatic amino acid beta-eliminating lyase/threonine aldolase" evidence="6">
    <location>
        <begin position="4"/>
        <end position="285"/>
    </location>
</feature>
<dbReference type="AlphaFoldDB" id="A0A554VLL0"/>
<dbReference type="PIRSF" id="PIRSF017617">
    <property type="entry name" value="Thr_aldolase"/>
    <property type="match status" value="1"/>
</dbReference>
<proteinExistence type="inferred from homology"/>
<comment type="similarity">
    <text evidence="2">Belongs to the threonine aldolase family.</text>
</comment>
<dbReference type="RefSeq" id="WP_143916392.1">
    <property type="nucleotide sequence ID" value="NZ_CANLFO010000021.1"/>
</dbReference>
<accession>A0A554VLL0</accession>
<dbReference type="GO" id="GO:0008732">
    <property type="term" value="F:L-allo-threonine aldolase activity"/>
    <property type="evidence" value="ECO:0007669"/>
    <property type="project" value="TreeGrafter"/>
</dbReference>
<dbReference type="InterPro" id="IPR015422">
    <property type="entry name" value="PyrdxlP-dep_Trfase_small"/>
</dbReference>
<dbReference type="EMBL" id="VLNR01000017">
    <property type="protein sequence ID" value="TSE09037.1"/>
    <property type="molecule type" value="Genomic_DNA"/>
</dbReference>